<evidence type="ECO:0000256" key="1">
    <source>
        <dbReference type="SAM" id="MobiDB-lite"/>
    </source>
</evidence>
<dbReference type="AlphaFoldDB" id="A0A6T8E642"/>
<sequence length="166" mass="17922">MGPVNNSALATAAATDTGSFCLFLLRQSLVLTKVSQLCPPAYALPRVTLYQVTASPAAAGERKKFWSAIEISEYHLSLRLNLFTDRSLPRQSCSNHAESRFGRNQGFDSAQNVLTVAAVSTASRRPTAEGPAADWQVACVARPLARPRAPGRRCHPPARRGSSMQV</sequence>
<dbReference type="EMBL" id="HBEZ01057426">
    <property type="protein sequence ID" value="CAD8659893.1"/>
    <property type="molecule type" value="Transcribed_RNA"/>
</dbReference>
<evidence type="ECO:0000313" key="2">
    <source>
        <dbReference type="EMBL" id="CAD8659891.1"/>
    </source>
</evidence>
<gene>
    <name evidence="2" type="ORF">CCUR1050_LOCUS31500</name>
    <name evidence="3" type="ORF">CCUR1050_LOCUS31501</name>
</gene>
<feature type="compositionally biased region" description="Basic residues" evidence="1">
    <location>
        <begin position="149"/>
        <end position="158"/>
    </location>
</feature>
<reference evidence="3" key="1">
    <citation type="submission" date="2021-01" db="EMBL/GenBank/DDBJ databases">
        <authorList>
            <person name="Corre E."/>
            <person name="Pelletier E."/>
            <person name="Niang G."/>
            <person name="Scheremetjew M."/>
            <person name="Finn R."/>
            <person name="Kale V."/>
            <person name="Holt S."/>
            <person name="Cochrane G."/>
            <person name="Meng A."/>
            <person name="Brown T."/>
            <person name="Cohen L."/>
        </authorList>
    </citation>
    <scope>NUCLEOTIDE SEQUENCE</scope>
    <source>
        <strain evidence="3">CCAP979/52</strain>
    </source>
</reference>
<proteinExistence type="predicted"/>
<name>A0A6T8E642_9CRYP</name>
<accession>A0A6T8E642</accession>
<dbReference type="EMBL" id="HBEZ01057424">
    <property type="protein sequence ID" value="CAD8659891.1"/>
    <property type="molecule type" value="Transcribed_RNA"/>
</dbReference>
<feature type="region of interest" description="Disordered" evidence="1">
    <location>
        <begin position="147"/>
        <end position="166"/>
    </location>
</feature>
<evidence type="ECO:0000313" key="3">
    <source>
        <dbReference type="EMBL" id="CAD8659893.1"/>
    </source>
</evidence>
<organism evidence="3">
    <name type="scientific">Cryptomonas curvata</name>
    <dbReference type="NCBI Taxonomy" id="233186"/>
    <lineage>
        <taxon>Eukaryota</taxon>
        <taxon>Cryptophyceae</taxon>
        <taxon>Cryptomonadales</taxon>
        <taxon>Cryptomonadaceae</taxon>
        <taxon>Cryptomonas</taxon>
    </lineage>
</organism>
<protein>
    <submittedName>
        <fullName evidence="3">Uncharacterized protein</fullName>
    </submittedName>
</protein>